<dbReference type="Proteomes" id="UP000297635">
    <property type="component" value="Unassembled WGS sequence"/>
</dbReference>
<feature type="transmembrane region" description="Helical" evidence="1">
    <location>
        <begin position="12"/>
        <end position="34"/>
    </location>
</feature>
<comment type="caution">
    <text evidence="2">The sequence shown here is derived from an EMBL/GenBank/DDBJ whole genome shotgun (WGS) entry which is preliminary data.</text>
</comment>
<dbReference type="EMBL" id="SJSA01000001">
    <property type="protein sequence ID" value="TGG39209.1"/>
    <property type="molecule type" value="Genomic_DNA"/>
</dbReference>
<evidence type="ECO:0000313" key="3">
    <source>
        <dbReference type="EMBL" id="TGG40908.1"/>
    </source>
</evidence>
<gene>
    <name evidence="2" type="ORF">EZ315_00205</name>
    <name evidence="3" type="ORF">EZ315_09620</name>
</gene>
<sequence>MKEKTKKNLRKVCLPFWWAWIAIAVAVLMGGLLLEMVAWLLVGKPGEAGKLIKAQFKKRNNERT</sequence>
<organism evidence="2 4">
    <name type="scientific">Duncaniella freteri</name>
    <dbReference type="NCBI Taxonomy" id="2530391"/>
    <lineage>
        <taxon>Bacteria</taxon>
        <taxon>Pseudomonadati</taxon>
        <taxon>Bacteroidota</taxon>
        <taxon>Bacteroidia</taxon>
        <taxon>Bacteroidales</taxon>
        <taxon>Muribaculaceae</taxon>
        <taxon>Duncaniella</taxon>
    </lineage>
</organism>
<evidence type="ECO:0000313" key="2">
    <source>
        <dbReference type="EMBL" id="TGG39209.1"/>
    </source>
</evidence>
<dbReference type="GeneID" id="82150046"/>
<keyword evidence="1" id="KW-0472">Membrane</keyword>
<reference evidence="2 4" key="1">
    <citation type="submission" date="2019-02" db="EMBL/GenBank/DDBJ databases">
        <title>Isolation and identification of novel species under the genus Muribaculum.</title>
        <authorList>
            <person name="Miyake S."/>
            <person name="Ding Y."/>
            <person name="Low A."/>
            <person name="Soh M."/>
            <person name="Seedorf H."/>
        </authorList>
    </citation>
    <scope>NUCLEOTIDE SEQUENCE [LARGE SCALE GENOMIC DNA]</scope>
    <source>
        <strain evidence="2 4">TLL-A3</strain>
    </source>
</reference>
<name>A0A4Z0V259_9BACT</name>
<keyword evidence="4" id="KW-1185">Reference proteome</keyword>
<protein>
    <submittedName>
        <fullName evidence="2">Uncharacterized protein</fullName>
    </submittedName>
</protein>
<evidence type="ECO:0000256" key="1">
    <source>
        <dbReference type="SAM" id="Phobius"/>
    </source>
</evidence>
<dbReference type="AlphaFoldDB" id="A0A4Z0V259"/>
<keyword evidence="1" id="KW-1133">Transmembrane helix</keyword>
<dbReference type="EMBL" id="SJSA01000001">
    <property type="protein sequence ID" value="TGG40908.1"/>
    <property type="molecule type" value="Genomic_DNA"/>
</dbReference>
<evidence type="ECO:0000313" key="4">
    <source>
        <dbReference type="Proteomes" id="UP000297635"/>
    </source>
</evidence>
<proteinExistence type="predicted"/>
<keyword evidence="1" id="KW-0812">Transmembrane</keyword>
<dbReference type="RefSeq" id="WP_135469493.1">
    <property type="nucleotide sequence ID" value="NZ_SJSA01000001.1"/>
</dbReference>
<accession>A0A4Z0V259</accession>